<dbReference type="Proteomes" id="UP000000552">
    <property type="component" value="Plasmid pMLa"/>
</dbReference>
<protein>
    <submittedName>
        <fullName evidence="2">Mlr9344 protein</fullName>
    </submittedName>
</protein>
<name>Q981J8_RHILO</name>
<dbReference type="InterPro" id="IPR040531">
    <property type="entry name" value="DUF5623"/>
</dbReference>
<evidence type="ECO:0000313" key="2">
    <source>
        <dbReference type="EMBL" id="BAB54711.1"/>
    </source>
</evidence>
<reference evidence="2 3" key="1">
    <citation type="journal article" date="2000" name="DNA Res.">
        <title>Complete genome structure of the nitrogen-fixing symbiotic bacterium Mesorhizobium loti.</title>
        <authorList>
            <person name="Kaneko T."/>
            <person name="Nakamura Y."/>
            <person name="Sato S."/>
            <person name="Asamizu E."/>
            <person name="Kato T."/>
            <person name="Sasamoto S."/>
            <person name="Watanabe A."/>
            <person name="Idesawa K."/>
            <person name="Ishikawa A."/>
            <person name="Kawashima K."/>
            <person name="Kimura T."/>
            <person name="Kishida Y."/>
            <person name="Kiyokawa C."/>
            <person name="Kohara M."/>
            <person name="Matsumoto M."/>
            <person name="Matsuno A."/>
            <person name="Mochizuki Y."/>
            <person name="Nakayama S."/>
            <person name="Nakazaki N."/>
            <person name="Shimpo S."/>
            <person name="Sugimoto M."/>
            <person name="Takeuchi C."/>
            <person name="Yamada M."/>
            <person name="Tabata S."/>
        </authorList>
    </citation>
    <scope>NUCLEOTIDE SEQUENCE [LARGE SCALE GENOMIC DNA]</scope>
    <source>
        <strain evidence="3">LMG 29417 / CECT 9101 / MAFF 303099</strain>
        <plasmid evidence="2 3">pMLa</plasmid>
    </source>
</reference>
<organism evidence="2 3">
    <name type="scientific">Mesorhizobium japonicum (strain LMG 29417 / CECT 9101 / MAFF 303099)</name>
    <name type="common">Mesorhizobium loti (strain MAFF 303099)</name>
    <dbReference type="NCBI Taxonomy" id="266835"/>
    <lineage>
        <taxon>Bacteria</taxon>
        <taxon>Pseudomonadati</taxon>
        <taxon>Pseudomonadota</taxon>
        <taxon>Alphaproteobacteria</taxon>
        <taxon>Hyphomicrobiales</taxon>
        <taxon>Phyllobacteriaceae</taxon>
        <taxon>Mesorhizobium</taxon>
    </lineage>
</organism>
<geneLocation type="plasmid" evidence="2 3">
    <name>pMLa</name>
</geneLocation>
<evidence type="ECO:0000313" key="3">
    <source>
        <dbReference type="Proteomes" id="UP000000552"/>
    </source>
</evidence>
<feature type="domain" description="DUF5623" evidence="1">
    <location>
        <begin position="13"/>
        <end position="103"/>
    </location>
</feature>
<gene>
    <name evidence="2" type="ordered locus">mlr9344</name>
</gene>
<keyword evidence="2" id="KW-0614">Plasmid</keyword>
<evidence type="ECO:0000259" key="1">
    <source>
        <dbReference type="Pfam" id="PF18536"/>
    </source>
</evidence>
<proteinExistence type="predicted"/>
<dbReference type="KEGG" id="mlo:mlr9344"/>
<dbReference type="Pfam" id="PF18536">
    <property type="entry name" value="DUF5623"/>
    <property type="match status" value="1"/>
</dbReference>
<dbReference type="HOGENOM" id="CLU_2168999_0_0_5"/>
<sequence>MFSRPRLRASSVLTDMRARAGVYKRVDAVRSELDDWVQCEHDRQAMSDAVFFDLYYGENSAGGTSKAGEQHIEDLRLAQSMLMQHYPDCAPLRDLIGKIDLAVRSLEKLR</sequence>
<dbReference type="Gene3D" id="1.20.1260.40">
    <property type="match status" value="1"/>
</dbReference>
<dbReference type="AlphaFoldDB" id="Q981J8"/>
<dbReference type="EMBL" id="BA000013">
    <property type="protein sequence ID" value="BAB54711.1"/>
    <property type="molecule type" value="Genomic_DNA"/>
</dbReference>
<accession>Q981J8</accession>